<accession>A0A8X8YBU8</accession>
<dbReference type="AlphaFoldDB" id="A0A8X8YBU8"/>
<evidence type="ECO:0000256" key="1">
    <source>
        <dbReference type="SAM" id="MobiDB-lite"/>
    </source>
</evidence>
<keyword evidence="3" id="KW-1185">Reference proteome</keyword>
<proteinExistence type="predicted"/>
<dbReference type="Proteomes" id="UP000298416">
    <property type="component" value="Unassembled WGS sequence"/>
</dbReference>
<reference evidence="2" key="1">
    <citation type="submission" date="2018-01" db="EMBL/GenBank/DDBJ databases">
        <authorList>
            <person name="Mao J.F."/>
        </authorList>
    </citation>
    <scope>NUCLEOTIDE SEQUENCE</scope>
    <source>
        <strain evidence="2">Huo1</strain>
        <tissue evidence="2">Leaf</tissue>
    </source>
</reference>
<organism evidence="2">
    <name type="scientific">Salvia splendens</name>
    <name type="common">Scarlet sage</name>
    <dbReference type="NCBI Taxonomy" id="180675"/>
    <lineage>
        <taxon>Eukaryota</taxon>
        <taxon>Viridiplantae</taxon>
        <taxon>Streptophyta</taxon>
        <taxon>Embryophyta</taxon>
        <taxon>Tracheophyta</taxon>
        <taxon>Spermatophyta</taxon>
        <taxon>Magnoliopsida</taxon>
        <taxon>eudicotyledons</taxon>
        <taxon>Gunneridae</taxon>
        <taxon>Pentapetalae</taxon>
        <taxon>asterids</taxon>
        <taxon>lamiids</taxon>
        <taxon>Lamiales</taxon>
        <taxon>Lamiaceae</taxon>
        <taxon>Nepetoideae</taxon>
        <taxon>Mentheae</taxon>
        <taxon>Salviinae</taxon>
        <taxon>Salvia</taxon>
        <taxon>Salvia subgen. Calosphace</taxon>
        <taxon>core Calosphace</taxon>
    </lineage>
</organism>
<dbReference type="EMBL" id="PNBA02000004">
    <property type="protein sequence ID" value="KAG6427777.1"/>
    <property type="molecule type" value="Genomic_DNA"/>
</dbReference>
<reference evidence="2" key="2">
    <citation type="submission" date="2020-08" db="EMBL/GenBank/DDBJ databases">
        <title>Plant Genome Project.</title>
        <authorList>
            <person name="Zhang R.-G."/>
        </authorList>
    </citation>
    <scope>NUCLEOTIDE SEQUENCE</scope>
    <source>
        <strain evidence="2">Huo1</strain>
        <tissue evidence="2">Leaf</tissue>
    </source>
</reference>
<feature type="region of interest" description="Disordered" evidence="1">
    <location>
        <begin position="1"/>
        <end position="60"/>
    </location>
</feature>
<evidence type="ECO:0000313" key="2">
    <source>
        <dbReference type="EMBL" id="KAG6427777.1"/>
    </source>
</evidence>
<protein>
    <submittedName>
        <fullName evidence="2">Uncharacterized protein</fullName>
    </submittedName>
</protein>
<name>A0A8X8YBU8_SALSN</name>
<feature type="region of interest" description="Disordered" evidence="1">
    <location>
        <begin position="243"/>
        <end position="272"/>
    </location>
</feature>
<gene>
    <name evidence="2" type="ORF">SASPL_112024</name>
</gene>
<sequence length="359" mass="38681">MSHAPPQSSPISVIPSADSLHSSSNSPAAHISPPQHHAFGLISDNEHSSTSYSSLAPPIVPEPPVTSTHHMNTRSKLGVVSLASLGLRGDVRSLKIGLINQEGDDLIKPSINCVERDGDQEGDGLIKPSIKCVERDGLITPSIKRVDRGRNGGQLDQAINHGRNGQVDQAVYRGAKPLDLTVRCIDANATRKIEARNTMNLLNDGGEMASQQMIPGLSGGLENPRAPNVEDEWETRHRGPWMRKMKRGSGADMEKDPGDATKTSGVGGGAAPAAAQPKIAYSNHPFSSQFKYVRAGAAPGGFPGQVRRSISMEEVSRNEGDVASERVQFSELIQQVMVMEVGWISLFLHSHKHVPHKRH</sequence>
<feature type="compositionally biased region" description="Low complexity" evidence="1">
    <location>
        <begin position="1"/>
        <end position="16"/>
    </location>
</feature>
<comment type="caution">
    <text evidence="2">The sequence shown here is derived from an EMBL/GenBank/DDBJ whole genome shotgun (WGS) entry which is preliminary data.</text>
</comment>
<evidence type="ECO:0000313" key="3">
    <source>
        <dbReference type="Proteomes" id="UP000298416"/>
    </source>
</evidence>